<dbReference type="Proteomes" id="UP000030745">
    <property type="component" value="Unassembled WGS sequence"/>
</dbReference>
<gene>
    <name evidence="6" type="ORF">SPRG_14870</name>
</gene>
<dbReference type="GO" id="GO:0061630">
    <property type="term" value="F:ubiquitin protein ligase activity"/>
    <property type="evidence" value="ECO:0007669"/>
    <property type="project" value="TreeGrafter"/>
</dbReference>
<dbReference type="VEuPathDB" id="FungiDB:SPRG_14870"/>
<evidence type="ECO:0000313" key="7">
    <source>
        <dbReference type="Proteomes" id="UP000030745"/>
    </source>
</evidence>
<sequence length="246" mass="27089">MTTIAAPSPSIAFAPLLAAPPASPDTRVRTSIGTKAAGYAGKYVQYHVMLVCPVTRRRWSVTKRYSAMLAFRNALQKLYASYARSDDPLVQQLASLLETPFPPKRLDPEAGWVIDERCVAFRTFCDKVLDTKAHLFQLASALPPVWATYIALVQTFLEVPQAMLSMAFQSRSSLPSETECSICLVPFSRDDFHLPGVVVETQCTHVFHQGCIAEWIETAATCPICRHHIESIVGLFLPSSATSVSV</sequence>
<keyword evidence="7" id="KW-1185">Reference proteome</keyword>
<dbReference type="InterPro" id="IPR013083">
    <property type="entry name" value="Znf_RING/FYVE/PHD"/>
</dbReference>
<dbReference type="GO" id="GO:0016567">
    <property type="term" value="P:protein ubiquitination"/>
    <property type="evidence" value="ECO:0007669"/>
    <property type="project" value="TreeGrafter"/>
</dbReference>
<feature type="domain" description="RING-type" evidence="5">
    <location>
        <begin position="180"/>
        <end position="226"/>
    </location>
</feature>
<dbReference type="OMA" id="TKRYSAM"/>
<dbReference type="SUPFAM" id="SSF57850">
    <property type="entry name" value="RING/U-box"/>
    <property type="match status" value="1"/>
</dbReference>
<dbReference type="InterPro" id="IPR001841">
    <property type="entry name" value="Znf_RING"/>
</dbReference>
<protein>
    <recommendedName>
        <fullName evidence="5">RING-type domain-containing protein</fullName>
    </recommendedName>
</protein>
<dbReference type="GO" id="GO:0008270">
    <property type="term" value="F:zinc ion binding"/>
    <property type="evidence" value="ECO:0007669"/>
    <property type="project" value="UniProtKB-KW"/>
</dbReference>
<evidence type="ECO:0000256" key="1">
    <source>
        <dbReference type="ARBA" id="ARBA00022723"/>
    </source>
</evidence>
<evidence type="ECO:0000256" key="4">
    <source>
        <dbReference type="PROSITE-ProRule" id="PRU00175"/>
    </source>
</evidence>
<dbReference type="GeneID" id="24136654"/>
<dbReference type="PROSITE" id="PS50089">
    <property type="entry name" value="ZF_RING_2"/>
    <property type="match status" value="1"/>
</dbReference>
<dbReference type="SMART" id="SM00184">
    <property type="entry name" value="RING"/>
    <property type="match status" value="1"/>
</dbReference>
<evidence type="ECO:0000259" key="5">
    <source>
        <dbReference type="PROSITE" id="PS50089"/>
    </source>
</evidence>
<name>A0A067BRC0_SAPPC</name>
<dbReference type="InterPro" id="IPR036871">
    <property type="entry name" value="PX_dom_sf"/>
</dbReference>
<dbReference type="KEGG" id="spar:SPRG_14870"/>
<dbReference type="EMBL" id="KK583355">
    <property type="protein sequence ID" value="KDO19350.1"/>
    <property type="molecule type" value="Genomic_DNA"/>
</dbReference>
<dbReference type="OrthoDB" id="4348522at2759"/>
<dbReference type="PANTHER" id="PTHR45969:SF69">
    <property type="entry name" value="FINGER DOMAIN PROTEIN, PUTATIVE (AFU_ORTHOLOGUE AFUA_3G12190)-RELATED"/>
    <property type="match status" value="1"/>
</dbReference>
<keyword evidence="1" id="KW-0479">Metal-binding</keyword>
<dbReference type="RefSeq" id="XP_012209938.1">
    <property type="nucleotide sequence ID" value="XM_012354548.1"/>
</dbReference>
<dbReference type="Pfam" id="PF13639">
    <property type="entry name" value="zf-RING_2"/>
    <property type="match status" value="1"/>
</dbReference>
<reference evidence="6 7" key="1">
    <citation type="journal article" date="2013" name="PLoS Genet.">
        <title>Distinctive expansion of potential virulence genes in the genome of the oomycete fish pathogen Saprolegnia parasitica.</title>
        <authorList>
            <person name="Jiang R.H."/>
            <person name="de Bruijn I."/>
            <person name="Haas B.J."/>
            <person name="Belmonte R."/>
            <person name="Lobach L."/>
            <person name="Christie J."/>
            <person name="van den Ackerveken G."/>
            <person name="Bottin A."/>
            <person name="Bulone V."/>
            <person name="Diaz-Moreno S.M."/>
            <person name="Dumas B."/>
            <person name="Fan L."/>
            <person name="Gaulin E."/>
            <person name="Govers F."/>
            <person name="Grenville-Briggs L.J."/>
            <person name="Horner N.R."/>
            <person name="Levin J.Z."/>
            <person name="Mammella M."/>
            <person name="Meijer H.J."/>
            <person name="Morris P."/>
            <person name="Nusbaum C."/>
            <person name="Oome S."/>
            <person name="Phillips A.J."/>
            <person name="van Rooyen D."/>
            <person name="Rzeszutek E."/>
            <person name="Saraiva M."/>
            <person name="Secombes C.J."/>
            <person name="Seidl M.F."/>
            <person name="Snel B."/>
            <person name="Stassen J.H."/>
            <person name="Sykes S."/>
            <person name="Tripathy S."/>
            <person name="van den Berg H."/>
            <person name="Vega-Arreguin J.C."/>
            <person name="Wawra S."/>
            <person name="Young S.K."/>
            <person name="Zeng Q."/>
            <person name="Dieguez-Uribeondo J."/>
            <person name="Russ C."/>
            <person name="Tyler B.M."/>
            <person name="van West P."/>
        </authorList>
    </citation>
    <scope>NUCLEOTIDE SEQUENCE [LARGE SCALE GENOMIC DNA]</scope>
    <source>
        <strain evidence="6 7">CBS 223.65</strain>
    </source>
</reference>
<keyword evidence="3" id="KW-0862">Zinc</keyword>
<keyword evidence="2 4" id="KW-0863">Zinc-finger</keyword>
<evidence type="ECO:0000256" key="2">
    <source>
        <dbReference type="ARBA" id="ARBA00022771"/>
    </source>
</evidence>
<dbReference type="SUPFAM" id="SSF64268">
    <property type="entry name" value="PX domain"/>
    <property type="match status" value="1"/>
</dbReference>
<dbReference type="PANTHER" id="PTHR45969">
    <property type="entry name" value="RING ZINC FINGER PROTEIN-RELATED"/>
    <property type="match status" value="1"/>
</dbReference>
<evidence type="ECO:0000313" key="6">
    <source>
        <dbReference type="EMBL" id="KDO19350.1"/>
    </source>
</evidence>
<organism evidence="6 7">
    <name type="scientific">Saprolegnia parasitica (strain CBS 223.65)</name>
    <dbReference type="NCBI Taxonomy" id="695850"/>
    <lineage>
        <taxon>Eukaryota</taxon>
        <taxon>Sar</taxon>
        <taxon>Stramenopiles</taxon>
        <taxon>Oomycota</taxon>
        <taxon>Saprolegniomycetes</taxon>
        <taxon>Saprolegniales</taxon>
        <taxon>Saprolegniaceae</taxon>
        <taxon>Saprolegnia</taxon>
    </lineage>
</organism>
<dbReference type="GO" id="GO:0035091">
    <property type="term" value="F:phosphatidylinositol binding"/>
    <property type="evidence" value="ECO:0007669"/>
    <property type="project" value="InterPro"/>
</dbReference>
<dbReference type="CDD" id="cd06093">
    <property type="entry name" value="PX_domain"/>
    <property type="match status" value="1"/>
</dbReference>
<proteinExistence type="predicted"/>
<accession>A0A067BRC0</accession>
<dbReference type="STRING" id="695850.A0A067BRC0"/>
<dbReference type="Gene3D" id="3.30.40.10">
    <property type="entry name" value="Zinc/RING finger domain, C3HC4 (zinc finger)"/>
    <property type="match status" value="1"/>
</dbReference>
<dbReference type="AlphaFoldDB" id="A0A067BRC0"/>
<dbReference type="Gene3D" id="3.30.1520.10">
    <property type="entry name" value="Phox-like domain"/>
    <property type="match status" value="1"/>
</dbReference>
<evidence type="ECO:0000256" key="3">
    <source>
        <dbReference type="ARBA" id="ARBA00022833"/>
    </source>
</evidence>